<evidence type="ECO:0000256" key="3">
    <source>
        <dbReference type="ARBA" id="ARBA00022692"/>
    </source>
</evidence>
<comment type="subcellular location">
    <subcellularLocation>
        <location evidence="1">Cell membrane</location>
        <topology evidence="1">Multi-pass membrane protein</topology>
    </subcellularLocation>
</comment>
<feature type="transmembrane region" description="Helical" evidence="6">
    <location>
        <begin position="216"/>
        <end position="237"/>
    </location>
</feature>
<keyword evidence="2" id="KW-1003">Cell membrane</keyword>
<dbReference type="GO" id="GO:0005886">
    <property type="term" value="C:plasma membrane"/>
    <property type="evidence" value="ECO:0007669"/>
    <property type="project" value="UniProtKB-SubCell"/>
</dbReference>
<feature type="transmembrane region" description="Helical" evidence="6">
    <location>
        <begin position="182"/>
        <end position="204"/>
    </location>
</feature>
<keyword evidence="3 6" id="KW-0812">Transmembrane</keyword>
<dbReference type="STRING" id="413434.SAMN04488132_10791"/>
<dbReference type="Pfam" id="PF03631">
    <property type="entry name" value="Virul_fac_BrkB"/>
    <property type="match status" value="1"/>
</dbReference>
<dbReference type="OrthoDB" id="9797028at2"/>
<proteinExistence type="predicted"/>
<protein>
    <submittedName>
        <fullName evidence="7">Membrane protein</fullName>
    </submittedName>
</protein>
<gene>
    <name evidence="7" type="ORF">SAMN04488132_10791</name>
</gene>
<evidence type="ECO:0000256" key="2">
    <source>
        <dbReference type="ARBA" id="ARBA00022475"/>
    </source>
</evidence>
<sequence length="317" mass="34971">MKKIGSFFTILKKSIQAFSEDECMKLSASLSYYTIFSLAPVLIIVISLAGLFFGQEAVQGRVYFQINSLIGSAAAKQIQDIIANVQVRQGGTIGTIIGFAILIIGATGVFTEIQSSINYIWSIRAKPRKGILKFIFNRLISFSLVVSIGFILLVSLIINSLMDVMHDRLQVQFSNASVKLFYVLNIVIIFIVITALFTIVFKVLPDAKISWKDSRTGAAFTSFLFIIGKFLIGFYIGNSKLGITYGTAASVIVILVWVYYTSIILYLGAEFTKVYSNQVGKGIRPNQQAVYIVKTESIEISPAGSKERPDNTEQSSI</sequence>
<feature type="transmembrane region" description="Helical" evidence="6">
    <location>
        <begin position="243"/>
        <end position="267"/>
    </location>
</feature>
<dbReference type="PIRSF" id="PIRSF035875">
    <property type="entry name" value="RNase_BN"/>
    <property type="match status" value="1"/>
</dbReference>
<organism evidence="7 8">
    <name type="scientific">Sediminibacterium ginsengisoli</name>
    <dbReference type="NCBI Taxonomy" id="413434"/>
    <lineage>
        <taxon>Bacteria</taxon>
        <taxon>Pseudomonadati</taxon>
        <taxon>Bacteroidota</taxon>
        <taxon>Chitinophagia</taxon>
        <taxon>Chitinophagales</taxon>
        <taxon>Chitinophagaceae</taxon>
        <taxon>Sediminibacterium</taxon>
    </lineage>
</organism>
<evidence type="ECO:0000256" key="5">
    <source>
        <dbReference type="ARBA" id="ARBA00023136"/>
    </source>
</evidence>
<keyword evidence="8" id="KW-1185">Reference proteome</keyword>
<dbReference type="PANTHER" id="PTHR30213">
    <property type="entry name" value="INNER MEMBRANE PROTEIN YHJD"/>
    <property type="match status" value="1"/>
</dbReference>
<accession>A0A1T4Q1H8</accession>
<dbReference type="RefSeq" id="WP_078831867.1">
    <property type="nucleotide sequence ID" value="NZ_FUWH01000007.1"/>
</dbReference>
<evidence type="ECO:0000256" key="4">
    <source>
        <dbReference type="ARBA" id="ARBA00022989"/>
    </source>
</evidence>
<feature type="transmembrane region" description="Helical" evidence="6">
    <location>
        <begin position="30"/>
        <end position="53"/>
    </location>
</feature>
<feature type="transmembrane region" description="Helical" evidence="6">
    <location>
        <begin position="93"/>
        <end position="113"/>
    </location>
</feature>
<dbReference type="Proteomes" id="UP000190888">
    <property type="component" value="Unassembled WGS sequence"/>
</dbReference>
<keyword evidence="5 6" id="KW-0472">Membrane</keyword>
<keyword evidence="4 6" id="KW-1133">Transmembrane helix</keyword>
<name>A0A1T4Q1H8_9BACT</name>
<dbReference type="NCBIfam" id="TIGR00765">
    <property type="entry name" value="yihY_not_rbn"/>
    <property type="match status" value="1"/>
</dbReference>
<evidence type="ECO:0000313" key="7">
    <source>
        <dbReference type="EMBL" id="SJZ97589.1"/>
    </source>
</evidence>
<feature type="transmembrane region" description="Helical" evidence="6">
    <location>
        <begin position="134"/>
        <end position="162"/>
    </location>
</feature>
<evidence type="ECO:0000313" key="8">
    <source>
        <dbReference type="Proteomes" id="UP000190888"/>
    </source>
</evidence>
<dbReference type="AlphaFoldDB" id="A0A1T4Q1H8"/>
<dbReference type="EMBL" id="FUWH01000007">
    <property type="protein sequence ID" value="SJZ97589.1"/>
    <property type="molecule type" value="Genomic_DNA"/>
</dbReference>
<reference evidence="7 8" key="1">
    <citation type="submission" date="2017-02" db="EMBL/GenBank/DDBJ databases">
        <authorList>
            <person name="Peterson S.W."/>
        </authorList>
    </citation>
    <scope>NUCLEOTIDE SEQUENCE [LARGE SCALE GENOMIC DNA]</scope>
    <source>
        <strain evidence="7 8">DSM 22335</strain>
    </source>
</reference>
<dbReference type="InterPro" id="IPR017039">
    <property type="entry name" value="Virul_fac_BrkB"/>
</dbReference>
<evidence type="ECO:0000256" key="1">
    <source>
        <dbReference type="ARBA" id="ARBA00004651"/>
    </source>
</evidence>
<dbReference type="PANTHER" id="PTHR30213:SF1">
    <property type="entry name" value="INNER MEMBRANE PROTEIN YHJD"/>
    <property type="match status" value="1"/>
</dbReference>
<evidence type="ECO:0000256" key="6">
    <source>
        <dbReference type="SAM" id="Phobius"/>
    </source>
</evidence>